<sequence>MNQVSLRPQALLVSHVLTCMVLTACPFVLAQETLSLSLTEEKKVAACRLEQEKELVAKSAAKREALKEEIQSLKHERDESLLQLEHEMQQAEQLWAQLGEAQEGLAVLRRELQGSEDSLEGLRREVVDAHRALGDEALEKDMLQRSNAELRAAVRKAEQEKARYGSTMDWLWGVPLAPKLPAPPNPGCGRKGVSY</sequence>
<evidence type="ECO:0000313" key="4">
    <source>
        <dbReference type="Proteomes" id="UP000052978"/>
    </source>
</evidence>
<dbReference type="PROSITE" id="PS51257">
    <property type="entry name" value="PROKAR_LIPOPROTEIN"/>
    <property type="match status" value="1"/>
</dbReference>
<proteinExistence type="predicted"/>
<evidence type="ECO:0000256" key="1">
    <source>
        <dbReference type="SAM" id="Coils"/>
    </source>
</evidence>
<keyword evidence="1" id="KW-0175">Coiled coil</keyword>
<dbReference type="EMBL" id="KE161207">
    <property type="protein sequence ID" value="EPQ02393.1"/>
    <property type="molecule type" value="Genomic_DNA"/>
</dbReference>
<protein>
    <submittedName>
        <fullName evidence="3">Uncharacterized protein</fullName>
    </submittedName>
</protein>
<keyword evidence="4" id="KW-1185">Reference proteome</keyword>
<evidence type="ECO:0000313" key="3">
    <source>
        <dbReference type="EMBL" id="EPQ02393.1"/>
    </source>
</evidence>
<gene>
    <name evidence="3" type="ORF">D623_10035090</name>
</gene>
<feature type="signal peptide" evidence="2">
    <location>
        <begin position="1"/>
        <end position="30"/>
    </location>
</feature>
<feature type="chain" id="PRO_5004554964" evidence="2">
    <location>
        <begin position="31"/>
        <end position="195"/>
    </location>
</feature>
<accession>S7NXR7</accession>
<dbReference type="Proteomes" id="UP000052978">
    <property type="component" value="Unassembled WGS sequence"/>
</dbReference>
<reference evidence="3 4" key="1">
    <citation type="journal article" date="2013" name="Nat. Commun.">
        <title>Genome analysis reveals insights into physiology and longevity of the Brandt's bat Myotis brandtii.</title>
        <authorList>
            <person name="Seim I."/>
            <person name="Fang X."/>
            <person name="Xiong Z."/>
            <person name="Lobanov A.V."/>
            <person name="Huang Z."/>
            <person name="Ma S."/>
            <person name="Feng Y."/>
            <person name="Turanov A.A."/>
            <person name="Zhu Y."/>
            <person name="Lenz T.L."/>
            <person name="Gerashchenko M.V."/>
            <person name="Fan D."/>
            <person name="Hee Yim S."/>
            <person name="Yao X."/>
            <person name="Jordan D."/>
            <person name="Xiong Y."/>
            <person name="Ma Y."/>
            <person name="Lyapunov A.N."/>
            <person name="Chen G."/>
            <person name="Kulakova O.I."/>
            <person name="Sun Y."/>
            <person name="Lee S.G."/>
            <person name="Bronson R.T."/>
            <person name="Moskalev A.A."/>
            <person name="Sunyaev S.R."/>
            <person name="Zhang G."/>
            <person name="Krogh A."/>
            <person name="Wang J."/>
            <person name="Gladyshev V.N."/>
        </authorList>
    </citation>
    <scope>NUCLEOTIDE SEQUENCE [LARGE SCALE GENOMIC DNA]</scope>
</reference>
<organism evidence="3 4">
    <name type="scientific">Myotis brandtii</name>
    <name type="common">Brandt's bat</name>
    <dbReference type="NCBI Taxonomy" id="109478"/>
    <lineage>
        <taxon>Eukaryota</taxon>
        <taxon>Metazoa</taxon>
        <taxon>Chordata</taxon>
        <taxon>Craniata</taxon>
        <taxon>Vertebrata</taxon>
        <taxon>Euteleostomi</taxon>
        <taxon>Mammalia</taxon>
        <taxon>Eutheria</taxon>
        <taxon>Laurasiatheria</taxon>
        <taxon>Chiroptera</taxon>
        <taxon>Yangochiroptera</taxon>
        <taxon>Vespertilionidae</taxon>
        <taxon>Myotis</taxon>
    </lineage>
</organism>
<name>S7NXR7_MYOBR</name>
<dbReference type="AlphaFoldDB" id="S7NXR7"/>
<keyword evidence="2" id="KW-0732">Signal</keyword>
<evidence type="ECO:0000256" key="2">
    <source>
        <dbReference type="SAM" id="SignalP"/>
    </source>
</evidence>
<feature type="coiled-coil region" evidence="1">
    <location>
        <begin position="49"/>
        <end position="167"/>
    </location>
</feature>